<feature type="non-terminal residue" evidence="1">
    <location>
        <position position="24"/>
    </location>
</feature>
<evidence type="ECO:0000313" key="1">
    <source>
        <dbReference type="EMBL" id="CAF4387774.1"/>
    </source>
</evidence>
<proteinExistence type="predicted"/>
<comment type="caution">
    <text evidence="1">The sequence shown here is derived from an EMBL/GenBank/DDBJ whole genome shotgun (WGS) entry which is preliminary data.</text>
</comment>
<dbReference type="Proteomes" id="UP000681720">
    <property type="component" value="Unassembled WGS sequence"/>
</dbReference>
<dbReference type="EMBL" id="CAJOBJ010054089">
    <property type="protein sequence ID" value="CAF4387774.1"/>
    <property type="molecule type" value="Genomic_DNA"/>
</dbReference>
<gene>
    <name evidence="1" type="ORF">GIL414_LOCUS29590</name>
</gene>
<accession>A0A8S2VCA3</accession>
<evidence type="ECO:0000313" key="2">
    <source>
        <dbReference type="Proteomes" id="UP000681720"/>
    </source>
</evidence>
<organism evidence="1 2">
    <name type="scientific">Rotaria magnacalcarata</name>
    <dbReference type="NCBI Taxonomy" id="392030"/>
    <lineage>
        <taxon>Eukaryota</taxon>
        <taxon>Metazoa</taxon>
        <taxon>Spiralia</taxon>
        <taxon>Gnathifera</taxon>
        <taxon>Rotifera</taxon>
        <taxon>Eurotatoria</taxon>
        <taxon>Bdelloidea</taxon>
        <taxon>Philodinida</taxon>
        <taxon>Philodinidae</taxon>
        <taxon>Rotaria</taxon>
    </lineage>
</organism>
<name>A0A8S2VCA3_9BILA</name>
<dbReference type="AlphaFoldDB" id="A0A8S2VCA3"/>
<sequence>MAEIRIDKLEVNVDVDSPNLLDVP</sequence>
<protein>
    <submittedName>
        <fullName evidence="1">Uncharacterized protein</fullName>
    </submittedName>
</protein>
<reference evidence="1" key="1">
    <citation type="submission" date="2021-02" db="EMBL/GenBank/DDBJ databases">
        <authorList>
            <person name="Nowell W R."/>
        </authorList>
    </citation>
    <scope>NUCLEOTIDE SEQUENCE</scope>
</reference>